<comment type="caution">
    <text evidence="1">The sequence shown here is derived from an EMBL/GenBank/DDBJ whole genome shotgun (WGS) entry which is preliminary data.</text>
</comment>
<organism evidence="1 2">
    <name type="scientific">Acinetobacter baumannii</name>
    <dbReference type="NCBI Taxonomy" id="470"/>
    <lineage>
        <taxon>Bacteria</taxon>
        <taxon>Pseudomonadati</taxon>
        <taxon>Pseudomonadota</taxon>
        <taxon>Gammaproteobacteria</taxon>
        <taxon>Moraxellales</taxon>
        <taxon>Moraxellaceae</taxon>
        <taxon>Acinetobacter</taxon>
        <taxon>Acinetobacter calcoaceticus/baumannii complex</taxon>
    </lineage>
</organism>
<evidence type="ECO:0000313" key="2">
    <source>
        <dbReference type="Proteomes" id="UP000461234"/>
    </source>
</evidence>
<accession>A0A7X1VKQ3</accession>
<protein>
    <submittedName>
        <fullName evidence="1">Uncharacterized protein</fullName>
    </submittedName>
</protein>
<dbReference type="Proteomes" id="UP000461234">
    <property type="component" value="Unassembled WGS sequence"/>
</dbReference>
<sequence length="145" mass="15859">MNLKFTAMTAQVTIETLLGLLKDTEIDLSSVKVIVGSKREDFQSPPISLEMLVNVALGEANEIISKDLKADAMNLKNGEQKFNYGCRDLLLRSLHSSKILRTSQNWVHVKNMLGVGRTVSILICEELGVDPDGTKFVKANVGANG</sequence>
<dbReference type="EMBL" id="WIOC01000003">
    <property type="protein sequence ID" value="MQR48469.1"/>
    <property type="molecule type" value="Genomic_DNA"/>
</dbReference>
<reference evidence="1 2" key="1">
    <citation type="submission" date="2019-10" db="EMBL/GenBank/DDBJ databases">
        <title>Genetic environment of the oxa23 gene and comparative analysis of carbapenem resistant Acinetobacter baumannii isolates belonging to global clone 1, lineage 2 recovered in a burns hospital outbreak in 2012-2013.</title>
        <authorList>
            <person name="Douraghi M."/>
            <person name="Aris P."/>
            <person name="Kenyon J."/>
            <person name="Hamidian M."/>
        </authorList>
    </citation>
    <scope>NUCLEOTIDE SEQUENCE [LARGE SCALE GENOMIC DNA]</scope>
    <source>
        <strain evidence="1 2">ABS103</strain>
    </source>
</reference>
<dbReference type="AlphaFoldDB" id="A0A7X1VKQ3"/>
<dbReference type="RefSeq" id="WP_001049444.1">
    <property type="nucleotide sequence ID" value="NZ_CP012952.1"/>
</dbReference>
<name>A0A7X1VKQ3_ACIBA</name>
<proteinExistence type="predicted"/>
<evidence type="ECO:0000313" key="1">
    <source>
        <dbReference type="EMBL" id="MQR48469.1"/>
    </source>
</evidence>
<gene>
    <name evidence="1" type="ORF">F2P40_03855</name>
</gene>